<sequence length="443" mass="47143">MSGDIPGPLADRARAAAALIAERLADTDRVEQAVRASVERAANPFGWGGPSLLGGHAGQALCFEYAARADRGSARRWRAAAKEALRSVARHTRETPLTDASFGYGTAGLALALSECAAHEPGYARALASAHATLAEQVHGLPRLREPDGADPLRYDLIQGGAGVLGYLASVPDPDAALRSAAERLIDDLAWRFAPVTARNGNDRRYVAPRFLEYPEDAARYPDGYLDLGLAHGIAGPLAALSRAWRAGYRRPGLFEALRHTADQMVAWSVTDEWGRNWPRILPLDAVGAPLPTAGPVGRLAWCYGAPGICSALLDAAIALDDDRLRSVAADGLRSDLCRSLRGDRRMDTATLCHGAAGVLTIAQKFAAHGDAAIVAHLADLTERVLDGCDPELPLVVQQIHTNARETGLDTPSVLEGSAGVALALWTVVGDTDRRWHRALLVD</sequence>
<dbReference type="RefSeq" id="WP_091047526.1">
    <property type="nucleotide sequence ID" value="NZ_FNGF01000002.1"/>
</dbReference>
<dbReference type="AlphaFoldDB" id="A0A1G9G347"/>
<keyword evidence="3" id="KW-1185">Reference proteome</keyword>
<protein>
    <submittedName>
        <fullName evidence="2">Lanthionine synthetase C-like protein</fullName>
    </submittedName>
</protein>
<dbReference type="Gene3D" id="1.50.10.20">
    <property type="match status" value="1"/>
</dbReference>
<dbReference type="STRING" id="380244.SAMN05216298_2180"/>
<dbReference type="CDD" id="cd04793">
    <property type="entry name" value="LanC"/>
    <property type="match status" value="1"/>
</dbReference>
<dbReference type="SMART" id="SM01260">
    <property type="entry name" value="LANC_like"/>
    <property type="match status" value="1"/>
</dbReference>
<dbReference type="OrthoDB" id="1882482at2"/>
<name>A0A1G9G347_9ACTN</name>
<dbReference type="SUPFAM" id="SSF158745">
    <property type="entry name" value="LanC-like"/>
    <property type="match status" value="1"/>
</dbReference>
<dbReference type="GO" id="GO:0046872">
    <property type="term" value="F:metal ion binding"/>
    <property type="evidence" value="ECO:0007669"/>
    <property type="project" value="UniProtKB-KW"/>
</dbReference>
<dbReference type="InterPro" id="IPR033889">
    <property type="entry name" value="LanC"/>
</dbReference>
<feature type="binding site" evidence="1">
    <location>
        <position position="354"/>
    </location>
    <ligand>
        <name>Zn(2+)</name>
        <dbReference type="ChEBI" id="CHEBI:29105"/>
    </ligand>
</feature>
<dbReference type="InterPro" id="IPR007822">
    <property type="entry name" value="LANC-like"/>
</dbReference>
<keyword evidence="1" id="KW-0479">Metal-binding</keyword>
<evidence type="ECO:0000313" key="3">
    <source>
        <dbReference type="Proteomes" id="UP000198662"/>
    </source>
</evidence>
<dbReference type="PRINTS" id="PR01955">
    <property type="entry name" value="LANCFRANKIA"/>
</dbReference>
<feature type="binding site" evidence="1">
    <location>
        <position position="303"/>
    </location>
    <ligand>
        <name>Zn(2+)</name>
        <dbReference type="ChEBI" id="CHEBI:29105"/>
    </ligand>
</feature>
<gene>
    <name evidence="2" type="ORF">SAMN05216298_2180</name>
</gene>
<accession>A0A1G9G347</accession>
<proteinExistence type="predicted"/>
<dbReference type="PRINTS" id="PR01950">
    <property type="entry name" value="LANCSUPER"/>
</dbReference>
<evidence type="ECO:0000256" key="1">
    <source>
        <dbReference type="PIRSR" id="PIRSR607822-1"/>
    </source>
</evidence>
<dbReference type="Pfam" id="PF05147">
    <property type="entry name" value="LANC_like"/>
    <property type="match status" value="1"/>
</dbReference>
<dbReference type="Proteomes" id="UP000198662">
    <property type="component" value="Unassembled WGS sequence"/>
</dbReference>
<reference evidence="3" key="1">
    <citation type="submission" date="2016-10" db="EMBL/GenBank/DDBJ databases">
        <authorList>
            <person name="Varghese N."/>
            <person name="Submissions S."/>
        </authorList>
    </citation>
    <scope>NUCLEOTIDE SEQUENCE [LARGE SCALE GENOMIC DNA]</scope>
    <source>
        <strain evidence="3">CGMCC 4.3147</strain>
    </source>
</reference>
<feature type="binding site" evidence="1">
    <location>
        <position position="353"/>
    </location>
    <ligand>
        <name>Zn(2+)</name>
        <dbReference type="ChEBI" id="CHEBI:29105"/>
    </ligand>
</feature>
<evidence type="ECO:0000313" key="2">
    <source>
        <dbReference type="EMBL" id="SDK95007.1"/>
    </source>
</evidence>
<dbReference type="EMBL" id="FNGF01000002">
    <property type="protein sequence ID" value="SDK95007.1"/>
    <property type="molecule type" value="Genomic_DNA"/>
</dbReference>
<keyword evidence="1" id="KW-0862">Zinc</keyword>
<dbReference type="GO" id="GO:0031179">
    <property type="term" value="P:peptide modification"/>
    <property type="evidence" value="ECO:0007669"/>
    <property type="project" value="InterPro"/>
</dbReference>
<organism evidence="2 3">
    <name type="scientific">Glycomyces sambucus</name>
    <dbReference type="NCBI Taxonomy" id="380244"/>
    <lineage>
        <taxon>Bacteria</taxon>
        <taxon>Bacillati</taxon>
        <taxon>Actinomycetota</taxon>
        <taxon>Actinomycetes</taxon>
        <taxon>Glycomycetales</taxon>
        <taxon>Glycomycetaceae</taxon>
        <taxon>Glycomyces</taxon>
    </lineage>
</organism>